<evidence type="ECO:0000313" key="3">
    <source>
        <dbReference type="Proteomes" id="UP000693970"/>
    </source>
</evidence>
<dbReference type="PANTHER" id="PTHR12224">
    <property type="entry name" value="BETA-1,4-MANNOSYL-GLYCOPROTEIN BETA-1,4-N-ACETYLGLUCOSAMINYL-TRANSFERASE"/>
    <property type="match status" value="1"/>
</dbReference>
<dbReference type="Pfam" id="PF04724">
    <property type="entry name" value="Glyco_transf_17"/>
    <property type="match status" value="1"/>
</dbReference>
<sequence length="466" mass="53933">MFQIIVLMNGDLFRATGARSLAHLTSEETNYGGYPQIIDATFSSVKTRASKIRPKVDPFVIDNFYRKLHHEIDSITPDERCAAFGVQPHNETVPRRIFYGSMLADENMEILEMNAIEAHGIYHVMAFVESNTTHMATPRKLRFRDSPEGDLLQHSNMFGSQTRVVIDYWLEDYPSLHSMNREVEQRNTITKIWIEAGMTERDIAIMADLDEVVSRDFLRALQVCDFPQLRFQEDEQPSCQAPKMVLSTIQFESSPFCIRKREWFHPDVMLGQCIEGIGDPTERVVPLRNFERKLGERSQKYGAHDHNKYPQHILESGKFPLWSGRDIRTVSGSSGPLMAYKDKSGHRNTSALGVAYHFHNWFQNADDIRHKYATYGHGWPQALTMHLSDIEHDLDLLVRCARSLSNDMNPSGYPYYEHNGDVETFWTTFGGPKPLYFRNDTYVRERHTWLQRIVAADEKKFGSKYH</sequence>
<gene>
    <name evidence="1" type="ORF">IV203_002643</name>
    <name evidence="2" type="ORF">IV203_034584</name>
</gene>
<accession>A0A9K3K871</accession>
<dbReference type="Proteomes" id="UP000693970">
    <property type="component" value="Unassembled WGS sequence"/>
</dbReference>
<reference evidence="1" key="2">
    <citation type="submission" date="2021-04" db="EMBL/GenBank/DDBJ databases">
        <authorList>
            <person name="Podell S."/>
        </authorList>
    </citation>
    <scope>NUCLEOTIDE SEQUENCE</scope>
    <source>
        <strain evidence="1">Hildebrandi</strain>
    </source>
</reference>
<organism evidence="1 3">
    <name type="scientific">Nitzschia inconspicua</name>
    <dbReference type="NCBI Taxonomy" id="303405"/>
    <lineage>
        <taxon>Eukaryota</taxon>
        <taxon>Sar</taxon>
        <taxon>Stramenopiles</taxon>
        <taxon>Ochrophyta</taxon>
        <taxon>Bacillariophyta</taxon>
        <taxon>Bacillariophyceae</taxon>
        <taxon>Bacillariophycidae</taxon>
        <taxon>Bacillariales</taxon>
        <taxon>Bacillariaceae</taxon>
        <taxon>Nitzschia</taxon>
    </lineage>
</organism>
<keyword evidence="3" id="KW-1185">Reference proteome</keyword>
<dbReference type="GO" id="GO:0016020">
    <property type="term" value="C:membrane"/>
    <property type="evidence" value="ECO:0007669"/>
    <property type="project" value="InterPro"/>
</dbReference>
<dbReference type="EMBL" id="JAGRRH010000045">
    <property type="protein sequence ID" value="KAG7338914.1"/>
    <property type="molecule type" value="Genomic_DNA"/>
</dbReference>
<comment type="caution">
    <text evidence="1">The sequence shown here is derived from an EMBL/GenBank/DDBJ whole genome shotgun (WGS) entry which is preliminary data.</text>
</comment>
<dbReference type="EMBL" id="JAGRRH010000013">
    <property type="protein sequence ID" value="KAG7359486.1"/>
    <property type="molecule type" value="Genomic_DNA"/>
</dbReference>
<dbReference type="GO" id="GO:0003830">
    <property type="term" value="F:beta-1,4-mannosylglycoprotein 4-beta-N-acetylglucosaminyltransferase activity"/>
    <property type="evidence" value="ECO:0007669"/>
    <property type="project" value="InterPro"/>
</dbReference>
<evidence type="ECO:0000313" key="1">
    <source>
        <dbReference type="EMBL" id="KAG7338914.1"/>
    </source>
</evidence>
<reference evidence="1" key="1">
    <citation type="journal article" date="2021" name="Sci. Rep.">
        <title>Diploid genomic architecture of Nitzschia inconspicua, an elite biomass production diatom.</title>
        <authorList>
            <person name="Oliver A."/>
            <person name="Podell S."/>
            <person name="Pinowska A."/>
            <person name="Traller J.C."/>
            <person name="Smith S.R."/>
            <person name="McClure R."/>
            <person name="Beliaev A."/>
            <person name="Bohutskyi P."/>
            <person name="Hill E.A."/>
            <person name="Rabines A."/>
            <person name="Zheng H."/>
            <person name="Allen L.Z."/>
            <person name="Kuo A."/>
            <person name="Grigoriev I.V."/>
            <person name="Allen A.E."/>
            <person name="Hazlebeck D."/>
            <person name="Allen E.E."/>
        </authorList>
    </citation>
    <scope>NUCLEOTIDE SEQUENCE</scope>
    <source>
        <strain evidence="1">Hildebrandi</strain>
    </source>
</reference>
<dbReference type="GO" id="GO:0006044">
    <property type="term" value="P:N-acetylglucosamine metabolic process"/>
    <property type="evidence" value="ECO:0007669"/>
    <property type="project" value="TreeGrafter"/>
</dbReference>
<dbReference type="PANTHER" id="PTHR12224:SF0">
    <property type="entry name" value="BETA-1,4-MANNOSYL-GLYCOPROTEIN 4-BETA-N-ACETYLGLUCOSAMINYLTRANSFERASE"/>
    <property type="match status" value="1"/>
</dbReference>
<dbReference type="InterPro" id="IPR006813">
    <property type="entry name" value="Glyco_trans_17"/>
</dbReference>
<dbReference type="OrthoDB" id="43510at2759"/>
<proteinExistence type="predicted"/>
<evidence type="ECO:0000313" key="2">
    <source>
        <dbReference type="EMBL" id="KAG7359486.1"/>
    </source>
</evidence>
<protein>
    <submittedName>
        <fullName evidence="1">Glycosyltransferase family 17 protein</fullName>
    </submittedName>
</protein>
<name>A0A9K3K871_9STRA</name>
<dbReference type="AlphaFoldDB" id="A0A9K3K871"/>